<feature type="region of interest" description="Disordered" evidence="1">
    <location>
        <begin position="105"/>
        <end position="124"/>
    </location>
</feature>
<feature type="region of interest" description="Disordered" evidence="1">
    <location>
        <begin position="1"/>
        <end position="60"/>
    </location>
</feature>
<keyword evidence="4" id="KW-1185">Reference proteome</keyword>
<protein>
    <recommendedName>
        <fullName evidence="2">MCM N-terminal domain-containing protein</fullName>
    </recommendedName>
</protein>
<dbReference type="EMBL" id="LJIG01016138">
    <property type="protein sequence ID" value="KRT81501.1"/>
    <property type="molecule type" value="Genomic_DNA"/>
</dbReference>
<dbReference type="FunFam" id="3.30.1640.10:FF:000001">
    <property type="entry name" value="DNA helicase"/>
    <property type="match status" value="1"/>
</dbReference>
<evidence type="ECO:0000256" key="1">
    <source>
        <dbReference type="SAM" id="MobiDB-lite"/>
    </source>
</evidence>
<dbReference type="AlphaFoldDB" id="A0A0T6B363"/>
<dbReference type="OrthoDB" id="6776870at2759"/>
<evidence type="ECO:0000259" key="2">
    <source>
        <dbReference type="Pfam" id="PF14551"/>
    </source>
</evidence>
<proteinExistence type="predicted"/>
<evidence type="ECO:0000313" key="4">
    <source>
        <dbReference type="Proteomes" id="UP000051574"/>
    </source>
</evidence>
<evidence type="ECO:0000313" key="3">
    <source>
        <dbReference type="EMBL" id="KRT81501.1"/>
    </source>
</evidence>
<accession>A0A0T6B363</accession>
<dbReference type="InterPro" id="IPR012340">
    <property type="entry name" value="NA-bd_OB-fold"/>
</dbReference>
<dbReference type="InterPro" id="IPR027925">
    <property type="entry name" value="MCM_N"/>
</dbReference>
<reference evidence="3 4" key="1">
    <citation type="submission" date="2015-09" db="EMBL/GenBank/DDBJ databases">
        <title>Draft genome of the scarab beetle Oryctes borbonicus.</title>
        <authorList>
            <person name="Meyer J.M."/>
            <person name="Markov G.V."/>
            <person name="Baskaran P."/>
            <person name="Herrmann M."/>
            <person name="Sommer R.J."/>
            <person name="Roedelsperger C."/>
        </authorList>
    </citation>
    <scope>NUCLEOTIDE SEQUENCE [LARGE SCALE GENOMIC DNA]</scope>
    <source>
        <strain evidence="3">OB123</strain>
        <tissue evidence="3">Whole animal</tissue>
    </source>
</reference>
<name>A0A0T6B363_9SCAR</name>
<feature type="compositionally biased region" description="Polar residues" evidence="1">
    <location>
        <begin position="44"/>
        <end position="56"/>
    </location>
</feature>
<dbReference type="Proteomes" id="UP000051574">
    <property type="component" value="Unassembled WGS sequence"/>
</dbReference>
<comment type="caution">
    <text evidence="3">The sequence shown here is derived from an EMBL/GenBank/DDBJ whole genome shotgun (WGS) entry which is preliminary data.</text>
</comment>
<feature type="domain" description="MCM N-terminal" evidence="2">
    <location>
        <begin position="174"/>
        <end position="276"/>
    </location>
</feature>
<dbReference type="Gene3D" id="3.30.1640.10">
    <property type="entry name" value="mini-chromosome maintenance (MCM) complex, chain A, domain 1"/>
    <property type="match status" value="1"/>
</dbReference>
<dbReference type="SUPFAM" id="SSF50249">
    <property type="entry name" value="Nucleic acid-binding proteins"/>
    <property type="match status" value="1"/>
</dbReference>
<organism evidence="3 4">
    <name type="scientific">Oryctes borbonicus</name>
    <dbReference type="NCBI Taxonomy" id="1629725"/>
    <lineage>
        <taxon>Eukaryota</taxon>
        <taxon>Metazoa</taxon>
        <taxon>Ecdysozoa</taxon>
        <taxon>Arthropoda</taxon>
        <taxon>Hexapoda</taxon>
        <taxon>Insecta</taxon>
        <taxon>Pterygota</taxon>
        <taxon>Neoptera</taxon>
        <taxon>Endopterygota</taxon>
        <taxon>Coleoptera</taxon>
        <taxon>Polyphaga</taxon>
        <taxon>Scarabaeiformia</taxon>
        <taxon>Scarabaeidae</taxon>
        <taxon>Dynastinae</taxon>
        <taxon>Oryctes</taxon>
    </lineage>
</organism>
<dbReference type="Pfam" id="PF14551">
    <property type="entry name" value="MCM_N"/>
    <property type="match status" value="1"/>
</dbReference>
<sequence length="306" mass="34558">MSSPRGSRTPRRSGRNTPSRQDPGTPRRELIPETPGRTPRRSGRNTPSQNVNNDVTTPMRWGSNAQRMRENAGTSSPPIVVPTSPVAALGMSEIDLSSPLNYGTPSSLGSIRTPRSGIRGTPIRMRPDVRSDKRIRQVNVGSDALEAIPESQETNSTAAHLVIWGTNVSVAQCKEKFKQFILRYIDPEAENDERTEAMNLNEPLYLQKLEEIHTLEEPFLNVNCGHLETFDEGLYRQLVCYPQEVIPTFDMTVNEMFYERYPAAVLEHQIQVRPFNVEKTRNMRSLNPEGATCEMLNAMQLVKYFL</sequence>
<gene>
    <name evidence="3" type="ORF">AMK59_5559</name>
</gene>